<evidence type="ECO:0000313" key="3">
    <source>
        <dbReference type="EMBL" id="KAF9735116.1"/>
    </source>
</evidence>
<feature type="domain" description="AtuA-like ferredoxin-fold" evidence="2">
    <location>
        <begin position="497"/>
        <end position="596"/>
    </location>
</feature>
<gene>
    <name evidence="3" type="ORF">PMIN01_06521</name>
</gene>
<comment type="caution">
    <text evidence="3">The sequence shown here is derived from an EMBL/GenBank/DDBJ whole genome shotgun (WGS) entry which is preliminary data.</text>
</comment>
<evidence type="ECO:0000313" key="4">
    <source>
        <dbReference type="Proteomes" id="UP000756921"/>
    </source>
</evidence>
<dbReference type="Proteomes" id="UP000756921">
    <property type="component" value="Unassembled WGS sequence"/>
</dbReference>
<dbReference type="Pfam" id="PF07287">
    <property type="entry name" value="AtuA"/>
    <property type="match status" value="1"/>
</dbReference>
<accession>A0A9P6KQS0</accession>
<dbReference type="OrthoDB" id="10265871at2759"/>
<name>A0A9P6KQS0_9PLEO</name>
<protein>
    <recommendedName>
        <fullName evidence="5">DUF1446-domain-containing protein</fullName>
    </recommendedName>
</protein>
<evidence type="ECO:0000259" key="2">
    <source>
        <dbReference type="Pfam" id="PF23544"/>
    </source>
</evidence>
<dbReference type="Pfam" id="PF23544">
    <property type="entry name" value="AtuA_ferredoxin"/>
    <property type="match status" value="1"/>
</dbReference>
<dbReference type="InterPro" id="IPR010839">
    <property type="entry name" value="AtuA_N"/>
</dbReference>
<dbReference type="EMBL" id="WJXW01000006">
    <property type="protein sequence ID" value="KAF9735116.1"/>
    <property type="molecule type" value="Genomic_DNA"/>
</dbReference>
<evidence type="ECO:0008006" key="5">
    <source>
        <dbReference type="Google" id="ProtNLM"/>
    </source>
</evidence>
<reference evidence="3" key="1">
    <citation type="journal article" date="2020" name="Mol. Plant Microbe Interact.">
        <title>Genome Sequence of the Biocontrol Agent Coniothyrium minitans strain Conio (IMI 134523).</title>
        <authorList>
            <person name="Patel D."/>
            <person name="Shittu T.A."/>
            <person name="Baroncelli R."/>
            <person name="Muthumeenakshi S."/>
            <person name="Osborne T.H."/>
            <person name="Janganan T.K."/>
            <person name="Sreenivasaprasad S."/>
        </authorList>
    </citation>
    <scope>NUCLEOTIDE SEQUENCE</scope>
    <source>
        <strain evidence="3">Conio</strain>
    </source>
</reference>
<dbReference type="PANTHER" id="PTHR47585">
    <property type="match status" value="1"/>
</dbReference>
<dbReference type="PANTHER" id="PTHR47585:SF1">
    <property type="entry name" value="DUF1446 DOMAIN-CONTAINING PROTEIN"/>
    <property type="match status" value="1"/>
</dbReference>
<sequence length="617" mass="67578">MPSKRPIRIGNASGAIGDGIDQVYRLARDGNVDAITADYLATDLPKEFNIAWKAIELTTRPDLGYEPNFLDQLAWQDGAAATLLARKNIKVVHDGGALNPKGLAQKTDEYFKSLGIEGVQIAWVDGDNVTGLVKEGKLGTLMHLDQRGLELGELRNKVLAANVYTGMAGVIAALEAGAQIVICGRCTDASPVMGLAAWWHGWKRTDYAQLAGSLLAGHIIECGAYVTGGNFCGWREIESLHHAGYPIAEIAQDGSCVITKPEHTNGAVTVDTCKAQLLYEIQGPFYLNPDVTARIDGARLEQIGKNRVRLTGIVGTAPPPTSKLAICLLGGWQAEVCGYAAGLDTREKLNLMKDQVMREINPSDFSTFSMEVYGSSPEDPKSQQECTVTLRMFAQSEDKDAMLKFKRAIFYNGMQGYCGLHLAMDWRTMEPKPYVRYFPSLVPSVGVQLTANFVDGRVVNVPPKTKDECAEKVTEQLNYDPEAPASLASFGPTAQRPLGDLVFARSGDKGGNANVGFWVRERAAWPWLRSFLTREKCVELLGDDWKDRYNVERCEFEGLMGVHFVIKGLLQEGVSSSSVLDGFGKSVGEFLRARHVDVPVPLLQAEERRRATMKGKL</sequence>
<organism evidence="3 4">
    <name type="scientific">Paraphaeosphaeria minitans</name>
    <dbReference type="NCBI Taxonomy" id="565426"/>
    <lineage>
        <taxon>Eukaryota</taxon>
        <taxon>Fungi</taxon>
        <taxon>Dikarya</taxon>
        <taxon>Ascomycota</taxon>
        <taxon>Pezizomycotina</taxon>
        <taxon>Dothideomycetes</taxon>
        <taxon>Pleosporomycetidae</taxon>
        <taxon>Pleosporales</taxon>
        <taxon>Massarineae</taxon>
        <taxon>Didymosphaeriaceae</taxon>
        <taxon>Paraphaeosphaeria</taxon>
    </lineage>
</organism>
<dbReference type="AlphaFoldDB" id="A0A9P6KQS0"/>
<dbReference type="InterPro" id="IPR056362">
    <property type="entry name" value="AtuA-like_ferredoxin_dom"/>
</dbReference>
<keyword evidence="4" id="KW-1185">Reference proteome</keyword>
<feature type="domain" description="Acyclic terpene utilisation N-terminal" evidence="1">
    <location>
        <begin position="7"/>
        <end position="451"/>
    </location>
</feature>
<evidence type="ECO:0000259" key="1">
    <source>
        <dbReference type="Pfam" id="PF07287"/>
    </source>
</evidence>
<proteinExistence type="predicted"/>